<evidence type="ECO:0000256" key="3">
    <source>
        <dbReference type="ARBA" id="ARBA00023186"/>
    </source>
</evidence>
<evidence type="ECO:0000256" key="1">
    <source>
        <dbReference type="ARBA" id="ARBA00022741"/>
    </source>
</evidence>
<dbReference type="GO" id="GO:0005524">
    <property type="term" value="F:ATP binding"/>
    <property type="evidence" value="ECO:0007669"/>
    <property type="project" value="UniProtKB-KW"/>
</dbReference>
<dbReference type="InterPro" id="IPR043129">
    <property type="entry name" value="ATPase_NBD"/>
</dbReference>
<keyword evidence="5" id="KW-1185">Reference proteome</keyword>
<dbReference type="STRING" id="673521.SAMN05660991_03785"/>
<dbReference type="SUPFAM" id="SSF53067">
    <property type="entry name" value="Actin-like ATPase domain"/>
    <property type="match status" value="2"/>
</dbReference>
<accession>A0A1H8VUK7</accession>
<reference evidence="5" key="1">
    <citation type="submission" date="2016-10" db="EMBL/GenBank/DDBJ databases">
        <authorList>
            <person name="Varghese N."/>
            <person name="Submissions S."/>
        </authorList>
    </citation>
    <scope>NUCLEOTIDE SEQUENCE [LARGE SCALE GENOMIC DNA]</scope>
    <source>
        <strain evidence="5">DSM 45413</strain>
    </source>
</reference>
<sequence length="454" mass="49175">MSQAVAYGVDFGTSNSSIAVAYADGTTKVVAAEKSGAPELRSLVYLHRDGNRLTGQASAQAFVAMATAQTSCGTCTLVDRGRSGTFTQCRQHRRGGSCRDSRLLAQIKRDLSSEHLDRTNSWTRDYRFTDLVAVILKRLKRSADQLTGQDVRTVAIGRPVRFPGVESDPVRLQSLAEDRLHQAAVSAGFRHVDLVPEPQAAVTVEGVQDGIVVCTDFGGGTFDVAVLSKRRNHGKVLALGGVTVGGETFDSRIFDLELFAALGLDAVPTMSGPERVRLPGWFRSKLRSLAGCQELLMDDRVGPLLRDLSASGNSRVADALRELLYGGQAWACFQAIERAKIQLSSQYEARLVLRRPPHLDIDVVVERSEFEDAIAAELARVEACILETLEKAGVTPTEVSYVTRTGGSSRIPAFEAMLGFRFGAGNVVDRDAFTTVVTGLAQYAHGSWQERRGA</sequence>
<evidence type="ECO:0000313" key="5">
    <source>
        <dbReference type="Proteomes" id="UP000198960"/>
    </source>
</evidence>
<dbReference type="EMBL" id="FOEE01000014">
    <property type="protein sequence ID" value="SEP19122.1"/>
    <property type="molecule type" value="Genomic_DNA"/>
</dbReference>
<dbReference type="InterPro" id="IPR013126">
    <property type="entry name" value="Hsp_70_fam"/>
</dbReference>
<dbReference type="GO" id="GO:0140662">
    <property type="term" value="F:ATP-dependent protein folding chaperone"/>
    <property type="evidence" value="ECO:0007669"/>
    <property type="project" value="InterPro"/>
</dbReference>
<gene>
    <name evidence="4" type="ORF">SAMN05660991_03785</name>
</gene>
<evidence type="ECO:0000256" key="2">
    <source>
        <dbReference type="ARBA" id="ARBA00022840"/>
    </source>
</evidence>
<name>A0A1H8VUK7_9ACTN</name>
<dbReference type="Proteomes" id="UP000198960">
    <property type="component" value="Unassembled WGS sequence"/>
</dbReference>
<keyword evidence="1" id="KW-0547">Nucleotide-binding</keyword>
<keyword evidence="2" id="KW-0067">ATP-binding</keyword>
<dbReference type="Gene3D" id="3.30.420.40">
    <property type="match status" value="3"/>
</dbReference>
<dbReference type="PANTHER" id="PTHR19375">
    <property type="entry name" value="HEAT SHOCK PROTEIN 70KDA"/>
    <property type="match status" value="1"/>
</dbReference>
<organism evidence="4 5">
    <name type="scientific">Trujillonella endophytica</name>
    <dbReference type="NCBI Taxonomy" id="673521"/>
    <lineage>
        <taxon>Bacteria</taxon>
        <taxon>Bacillati</taxon>
        <taxon>Actinomycetota</taxon>
        <taxon>Actinomycetes</taxon>
        <taxon>Geodermatophilales</taxon>
        <taxon>Geodermatophilaceae</taxon>
        <taxon>Trujillonella</taxon>
    </lineage>
</organism>
<dbReference type="Gene3D" id="3.90.640.10">
    <property type="entry name" value="Actin, Chain A, domain 4"/>
    <property type="match status" value="1"/>
</dbReference>
<dbReference type="Pfam" id="PF00012">
    <property type="entry name" value="HSP70"/>
    <property type="match status" value="2"/>
</dbReference>
<proteinExistence type="predicted"/>
<evidence type="ECO:0000313" key="4">
    <source>
        <dbReference type="EMBL" id="SEP19122.1"/>
    </source>
</evidence>
<protein>
    <submittedName>
        <fullName evidence="4">Hypothetical chaperone protein</fullName>
    </submittedName>
</protein>
<dbReference type="RefSeq" id="WP_170861175.1">
    <property type="nucleotide sequence ID" value="NZ_FOEE01000014.1"/>
</dbReference>
<keyword evidence="3" id="KW-0143">Chaperone</keyword>
<dbReference type="AlphaFoldDB" id="A0A1H8VUK7"/>